<dbReference type="RefSeq" id="WP_197680062.1">
    <property type="nucleotide sequence ID" value="NZ_LT629772.1"/>
</dbReference>
<feature type="domain" description="FAD/NAD(P)-binding" evidence="3">
    <location>
        <begin position="12"/>
        <end position="337"/>
    </location>
</feature>
<dbReference type="InterPro" id="IPR006311">
    <property type="entry name" value="TAT_signal"/>
</dbReference>
<evidence type="ECO:0000259" key="2">
    <source>
        <dbReference type="Pfam" id="PF04324"/>
    </source>
</evidence>
<dbReference type="InterPro" id="IPR017224">
    <property type="entry name" value="Opine_Oxase_asu/HCN_bsu"/>
</dbReference>
<dbReference type="PROSITE" id="PS51318">
    <property type="entry name" value="TAT"/>
    <property type="match status" value="1"/>
</dbReference>
<evidence type="ECO:0000259" key="3">
    <source>
        <dbReference type="Pfam" id="PF07992"/>
    </source>
</evidence>
<dbReference type="InterPro" id="IPR051691">
    <property type="entry name" value="Metab_Enz_Cyan_OpOx_G3PDH"/>
</dbReference>
<keyword evidence="5" id="KW-1185">Reference proteome</keyword>
<dbReference type="AlphaFoldDB" id="A0A1H1SIL1"/>
<dbReference type="InterPro" id="IPR023753">
    <property type="entry name" value="FAD/NAD-binding_dom"/>
</dbReference>
<dbReference type="SUPFAM" id="SSF51905">
    <property type="entry name" value="FAD/NAD(P)-binding domain"/>
    <property type="match status" value="1"/>
</dbReference>
<evidence type="ECO:0000313" key="5">
    <source>
        <dbReference type="Proteomes" id="UP000199103"/>
    </source>
</evidence>
<dbReference type="PANTHER" id="PTHR42949">
    <property type="entry name" value="ANAEROBIC GLYCEROL-3-PHOSPHATE DEHYDROGENASE SUBUNIT B"/>
    <property type="match status" value="1"/>
</dbReference>
<name>A0A1H1SIL1_9ACTN</name>
<dbReference type="InterPro" id="IPR036188">
    <property type="entry name" value="FAD/NAD-bd_sf"/>
</dbReference>
<dbReference type="CDD" id="cd19946">
    <property type="entry name" value="GlpA-like_Fer2_BFD-like"/>
    <property type="match status" value="1"/>
</dbReference>
<sequence>MTAGRQSSTRRRVIIIGAGPAGLAAADAALRRAAAIVLIDSAPRLGGQFWRHPSPTLDADESLQHNWSRFTDLRSSIRDNPAAEVITEGQVWAIDREPGRRTPRIQLATGPVDGPGRELSSLTGDAVVLATGAHDRTLPFPGWDLPGVVTGGAAQAIAKADRISVGGRDRARVVVAGAGPFLLPVATSLAAVGARVLGVYEAATIRRMSRGWLPRAPWLAGKSPELTGYLARLARHRIPYHPGHAVLRADGDDRVRRITIARVDDDWRPVAGTERQLEVDAVCVSHGFTPRVELPIAAGCRLTPERFVQVDAGQRTSVDDVYAAGEITRIGGADAALVEGGIAGHLAAGGAINDAELGGLFAAKRRLDRLADSVDDAHGIGTGWTDWLTDETLICRCEEVTNGRVRSALEATGSRGLRAVKLSTRAGLGPCQGRICGRTLEQLISAGGPLTDDAVIDRRPIATPIRFGELARLTDDQEIDNQGSDQ</sequence>
<accession>A0A1H1SIL1</accession>
<dbReference type="PIRSF" id="PIRSF037495">
    <property type="entry name" value="Opine_OX_OoxA/HcnB"/>
    <property type="match status" value="1"/>
</dbReference>
<dbReference type="Gene3D" id="3.50.50.60">
    <property type="entry name" value="FAD/NAD(P)-binding domain"/>
    <property type="match status" value="2"/>
</dbReference>
<dbReference type="Pfam" id="PF07992">
    <property type="entry name" value="Pyr_redox_2"/>
    <property type="match status" value="1"/>
</dbReference>
<dbReference type="PANTHER" id="PTHR42949:SF3">
    <property type="entry name" value="ANAEROBIC GLYCEROL-3-PHOSPHATE DEHYDROGENASE SUBUNIT B"/>
    <property type="match status" value="1"/>
</dbReference>
<organism evidence="4 5">
    <name type="scientific">Microlunatus soli</name>
    <dbReference type="NCBI Taxonomy" id="630515"/>
    <lineage>
        <taxon>Bacteria</taxon>
        <taxon>Bacillati</taxon>
        <taxon>Actinomycetota</taxon>
        <taxon>Actinomycetes</taxon>
        <taxon>Propionibacteriales</taxon>
        <taxon>Propionibacteriaceae</taxon>
        <taxon>Microlunatus</taxon>
    </lineage>
</organism>
<proteinExistence type="predicted"/>
<keyword evidence="1" id="KW-0560">Oxidoreductase</keyword>
<dbReference type="InterPro" id="IPR007419">
    <property type="entry name" value="BFD-like_2Fe2S-bd_dom"/>
</dbReference>
<dbReference type="Pfam" id="PF04324">
    <property type="entry name" value="Fer2_BFD"/>
    <property type="match status" value="1"/>
</dbReference>
<protein>
    <submittedName>
        <fullName evidence="4">Thioredoxin reductase</fullName>
    </submittedName>
</protein>
<dbReference type="Proteomes" id="UP000199103">
    <property type="component" value="Chromosome I"/>
</dbReference>
<evidence type="ECO:0000256" key="1">
    <source>
        <dbReference type="ARBA" id="ARBA00023002"/>
    </source>
</evidence>
<dbReference type="EMBL" id="LT629772">
    <property type="protein sequence ID" value="SDS47723.1"/>
    <property type="molecule type" value="Genomic_DNA"/>
</dbReference>
<feature type="domain" description="BFD-like [2Fe-2S]-binding" evidence="2">
    <location>
        <begin position="393"/>
        <end position="445"/>
    </location>
</feature>
<dbReference type="Gene3D" id="1.10.10.1100">
    <property type="entry name" value="BFD-like [2Fe-2S]-binding domain"/>
    <property type="match status" value="1"/>
</dbReference>
<dbReference type="GO" id="GO:0016491">
    <property type="term" value="F:oxidoreductase activity"/>
    <property type="evidence" value="ECO:0007669"/>
    <property type="project" value="UniProtKB-KW"/>
</dbReference>
<evidence type="ECO:0000313" key="4">
    <source>
        <dbReference type="EMBL" id="SDS47723.1"/>
    </source>
</evidence>
<dbReference type="STRING" id="630515.SAMN04489812_2026"/>
<dbReference type="PRINTS" id="PR00469">
    <property type="entry name" value="PNDRDTASEII"/>
</dbReference>
<dbReference type="InterPro" id="IPR041854">
    <property type="entry name" value="BFD-like_2Fe2S-bd_dom_sf"/>
</dbReference>
<gene>
    <name evidence="4" type="ORF">SAMN04489812_2026</name>
</gene>
<reference evidence="4 5" key="1">
    <citation type="submission" date="2016-10" db="EMBL/GenBank/DDBJ databases">
        <authorList>
            <person name="de Groot N.N."/>
        </authorList>
    </citation>
    <scope>NUCLEOTIDE SEQUENCE [LARGE SCALE GENOMIC DNA]</scope>
    <source>
        <strain evidence="4 5">DSM 21800</strain>
    </source>
</reference>
<dbReference type="PRINTS" id="PR00368">
    <property type="entry name" value="FADPNR"/>
</dbReference>